<proteinExistence type="inferred from homology"/>
<keyword evidence="10" id="KW-1185">Reference proteome</keyword>
<keyword evidence="4 5" id="KW-0963">Cytoplasm</keyword>
<dbReference type="InterPro" id="IPR003783">
    <property type="entry name" value="Regulatory_RecX"/>
</dbReference>
<accession>A0ABP8XFN2</accession>
<dbReference type="HAMAP" id="MF_01114">
    <property type="entry name" value="RecX"/>
    <property type="match status" value="1"/>
</dbReference>
<dbReference type="Gene3D" id="1.10.10.10">
    <property type="entry name" value="Winged helix-like DNA-binding domain superfamily/Winged helix DNA-binding domain"/>
    <property type="match status" value="2"/>
</dbReference>
<comment type="caution">
    <text evidence="9">The sequence shown here is derived from an EMBL/GenBank/DDBJ whole genome shotgun (WGS) entry which is preliminary data.</text>
</comment>
<evidence type="ECO:0000256" key="1">
    <source>
        <dbReference type="ARBA" id="ARBA00004496"/>
    </source>
</evidence>
<dbReference type="PANTHER" id="PTHR33602">
    <property type="entry name" value="REGULATORY PROTEIN RECX FAMILY PROTEIN"/>
    <property type="match status" value="1"/>
</dbReference>
<dbReference type="Proteomes" id="UP001500325">
    <property type="component" value="Unassembled WGS sequence"/>
</dbReference>
<dbReference type="Pfam" id="PF02631">
    <property type="entry name" value="RecX_HTH2"/>
    <property type="match status" value="1"/>
</dbReference>
<evidence type="ECO:0000259" key="7">
    <source>
        <dbReference type="Pfam" id="PF02631"/>
    </source>
</evidence>
<feature type="domain" description="RecX first three-helical" evidence="8">
    <location>
        <begin position="140"/>
        <end position="178"/>
    </location>
</feature>
<feature type="compositionally biased region" description="Basic and acidic residues" evidence="6">
    <location>
        <begin position="128"/>
        <end position="138"/>
    </location>
</feature>
<evidence type="ECO:0000256" key="3">
    <source>
        <dbReference type="ARBA" id="ARBA00018111"/>
    </source>
</evidence>
<evidence type="ECO:0000313" key="10">
    <source>
        <dbReference type="Proteomes" id="UP001500325"/>
    </source>
</evidence>
<evidence type="ECO:0000259" key="8">
    <source>
        <dbReference type="Pfam" id="PF21982"/>
    </source>
</evidence>
<feature type="compositionally biased region" description="Low complexity" evidence="6">
    <location>
        <begin position="95"/>
        <end position="108"/>
    </location>
</feature>
<comment type="function">
    <text evidence="5">Modulates RecA activity.</text>
</comment>
<dbReference type="InterPro" id="IPR053924">
    <property type="entry name" value="RecX_HTH_2nd"/>
</dbReference>
<dbReference type="EMBL" id="BAABIC010000023">
    <property type="protein sequence ID" value="GAA4706659.1"/>
    <property type="molecule type" value="Genomic_DNA"/>
</dbReference>
<evidence type="ECO:0000256" key="4">
    <source>
        <dbReference type="ARBA" id="ARBA00022490"/>
    </source>
</evidence>
<dbReference type="PANTHER" id="PTHR33602:SF1">
    <property type="entry name" value="REGULATORY PROTEIN RECX FAMILY PROTEIN"/>
    <property type="match status" value="1"/>
</dbReference>
<name>A0ABP8XFN2_9PSEU</name>
<dbReference type="Pfam" id="PF21982">
    <property type="entry name" value="RecX_HTH1"/>
    <property type="match status" value="1"/>
</dbReference>
<evidence type="ECO:0000313" key="9">
    <source>
        <dbReference type="EMBL" id="GAA4706659.1"/>
    </source>
</evidence>
<dbReference type="InterPro" id="IPR036388">
    <property type="entry name" value="WH-like_DNA-bd_sf"/>
</dbReference>
<comment type="similarity">
    <text evidence="2 5">Belongs to the RecX family.</text>
</comment>
<reference evidence="10" key="1">
    <citation type="journal article" date="2019" name="Int. J. Syst. Evol. Microbiol.">
        <title>The Global Catalogue of Microorganisms (GCM) 10K type strain sequencing project: providing services to taxonomists for standard genome sequencing and annotation.</title>
        <authorList>
            <consortium name="The Broad Institute Genomics Platform"/>
            <consortium name="The Broad Institute Genome Sequencing Center for Infectious Disease"/>
            <person name="Wu L."/>
            <person name="Ma J."/>
        </authorList>
    </citation>
    <scope>NUCLEOTIDE SEQUENCE [LARGE SCALE GENOMIC DNA]</scope>
    <source>
        <strain evidence="10">JCM 18055</strain>
    </source>
</reference>
<feature type="domain" description="RecX second three-helical" evidence="7">
    <location>
        <begin position="186"/>
        <end position="227"/>
    </location>
</feature>
<feature type="region of interest" description="Disordered" evidence="6">
    <location>
        <begin position="1"/>
        <end position="138"/>
    </location>
</feature>
<protein>
    <recommendedName>
        <fullName evidence="3 5">Regulatory protein RecX</fullName>
    </recommendedName>
</protein>
<comment type="subcellular location">
    <subcellularLocation>
        <location evidence="1 5">Cytoplasm</location>
    </subcellularLocation>
</comment>
<sequence>MASSGEDRGGPPLRSGPAGRRMSPEDLEPAPREAVPVVSFDDLEPGSPAAHEAVELGELGAPAERATILSIEDLRIRRDRRKGAPGRRGPGSGATGPAPAEGDAAAGTRARRRGVSRGSEAAEAGPAQDERTPEEQEAAAKEICLRLLTDRARSKHELATALRKKGVAGEISEKVLERFDEVGLIDDQAFADAWVRSRHRARGLGRRAIAQELRRKGVAKEVADTALTEVDDAAEEQRARELVDRRLRGVTVSGPEDRQKAGRRLLGMLARKGYPPPIAYRVVRTALAEHGADEDELGPADLD</sequence>
<dbReference type="RefSeq" id="WP_345383572.1">
    <property type="nucleotide sequence ID" value="NZ_BAABIC010000023.1"/>
</dbReference>
<dbReference type="InterPro" id="IPR053926">
    <property type="entry name" value="RecX_HTH_1st"/>
</dbReference>
<gene>
    <name evidence="5" type="primary">recX</name>
    <name evidence="9" type="ORF">GCM10023215_53990</name>
</gene>
<organism evidence="9 10">
    <name type="scientific">Pseudonocardia yuanmonensis</name>
    <dbReference type="NCBI Taxonomy" id="1095914"/>
    <lineage>
        <taxon>Bacteria</taxon>
        <taxon>Bacillati</taxon>
        <taxon>Actinomycetota</taxon>
        <taxon>Actinomycetes</taxon>
        <taxon>Pseudonocardiales</taxon>
        <taxon>Pseudonocardiaceae</taxon>
        <taxon>Pseudonocardia</taxon>
    </lineage>
</organism>
<evidence type="ECO:0000256" key="6">
    <source>
        <dbReference type="SAM" id="MobiDB-lite"/>
    </source>
</evidence>
<evidence type="ECO:0000256" key="2">
    <source>
        <dbReference type="ARBA" id="ARBA00009695"/>
    </source>
</evidence>
<evidence type="ECO:0000256" key="5">
    <source>
        <dbReference type="HAMAP-Rule" id="MF_01114"/>
    </source>
</evidence>